<dbReference type="NCBIfam" id="TIGR02727">
    <property type="entry name" value="MTHFS_bact"/>
    <property type="match status" value="1"/>
</dbReference>
<dbReference type="Proteomes" id="UP000006051">
    <property type="component" value="Chromosome"/>
</dbReference>
<dbReference type="InterPro" id="IPR024185">
    <property type="entry name" value="FTHF_cligase-like_sf"/>
</dbReference>
<dbReference type="PIRSF" id="PIRSF006806">
    <property type="entry name" value="FTHF_cligase"/>
    <property type="match status" value="1"/>
</dbReference>
<dbReference type="PANTHER" id="PTHR23407">
    <property type="entry name" value="ATPASE INHIBITOR/5-FORMYLTETRAHYDROFOLATE CYCLO-LIGASE"/>
    <property type="match status" value="1"/>
</dbReference>
<name>I3ZY30_ORNRL</name>
<dbReference type="KEGG" id="orh:Ornrh_0407"/>
<evidence type="ECO:0000256" key="5">
    <source>
        <dbReference type="RuleBase" id="RU361279"/>
    </source>
</evidence>
<feature type="binding site" evidence="4">
    <location>
        <begin position="133"/>
        <end position="141"/>
    </location>
    <ligand>
        <name>ATP</name>
        <dbReference type="ChEBI" id="CHEBI:30616"/>
    </ligand>
</feature>
<accession>I3ZY30</accession>
<dbReference type="PANTHER" id="PTHR23407:SF1">
    <property type="entry name" value="5-FORMYLTETRAHYDROFOLATE CYCLO-LIGASE"/>
    <property type="match status" value="1"/>
</dbReference>
<evidence type="ECO:0000313" key="6">
    <source>
        <dbReference type="EMBL" id="AFL96614.1"/>
    </source>
</evidence>
<dbReference type="PATRIC" id="fig|867902.3.peg.399"/>
<dbReference type="Gene3D" id="3.40.50.10420">
    <property type="entry name" value="NagB/RpiA/CoA transferase-like"/>
    <property type="match status" value="1"/>
</dbReference>
<dbReference type="STRING" id="867902.Ornrh_0407"/>
<comment type="cofactor">
    <cofactor evidence="5">
        <name>Mg(2+)</name>
        <dbReference type="ChEBI" id="CHEBI:18420"/>
    </cofactor>
</comment>
<dbReference type="GO" id="GO:0035999">
    <property type="term" value="P:tetrahydrofolate interconversion"/>
    <property type="evidence" value="ECO:0007669"/>
    <property type="project" value="TreeGrafter"/>
</dbReference>
<keyword evidence="2 4" id="KW-0547">Nucleotide-binding</keyword>
<feature type="binding site" evidence="4">
    <location>
        <position position="51"/>
    </location>
    <ligand>
        <name>substrate</name>
    </ligand>
</feature>
<protein>
    <recommendedName>
        <fullName evidence="5">5-formyltetrahydrofolate cyclo-ligase</fullName>
        <ecNumber evidence="5">6.3.3.2</ecNumber>
    </recommendedName>
</protein>
<evidence type="ECO:0000256" key="3">
    <source>
        <dbReference type="ARBA" id="ARBA00022840"/>
    </source>
</evidence>
<keyword evidence="5" id="KW-0479">Metal-binding</keyword>
<evidence type="ECO:0000256" key="4">
    <source>
        <dbReference type="PIRSR" id="PIRSR006806-1"/>
    </source>
</evidence>
<dbReference type="HOGENOM" id="CLU_066245_0_2_10"/>
<comment type="catalytic activity">
    <reaction evidence="5">
        <text>(6S)-5-formyl-5,6,7,8-tetrahydrofolate + ATP = (6R)-5,10-methenyltetrahydrofolate + ADP + phosphate</text>
        <dbReference type="Rhea" id="RHEA:10488"/>
        <dbReference type="ChEBI" id="CHEBI:30616"/>
        <dbReference type="ChEBI" id="CHEBI:43474"/>
        <dbReference type="ChEBI" id="CHEBI:57455"/>
        <dbReference type="ChEBI" id="CHEBI:57457"/>
        <dbReference type="ChEBI" id="CHEBI:456216"/>
        <dbReference type="EC" id="6.3.3.2"/>
    </reaction>
</comment>
<feature type="binding site" evidence="4">
    <location>
        <position position="58"/>
    </location>
    <ligand>
        <name>substrate</name>
    </ligand>
</feature>
<comment type="similarity">
    <text evidence="1 5">Belongs to the 5-formyltetrahydrofolate cyclo-ligase family.</text>
</comment>
<sequence length="189" mass="21630">MKFSKTQWRKVYKQKRKALSAEERKALSQKIFVQLAQSDWVEKAQNIHIFISVEKLGEVSTQKFIQLLWVKGKSVFIPKVEGKSLITCEYTPETLMEMSRWGILEPKSPKIVSEKVIDLVITPLLICDKKGTRIGYGGGFYDGLFAKCKPDVLKVGVNYFSPINEIIPTYESDVLLDYLVTPEDIFGFK</sequence>
<dbReference type="EC" id="6.3.3.2" evidence="5"/>
<dbReference type="AlphaFoldDB" id="I3ZY30"/>
<dbReference type="InterPro" id="IPR037171">
    <property type="entry name" value="NagB/RpiA_transferase-like"/>
</dbReference>
<dbReference type="eggNOG" id="COG0212">
    <property type="taxonomic scope" value="Bacteria"/>
</dbReference>
<dbReference type="Pfam" id="PF01812">
    <property type="entry name" value="5-FTHF_cyc-lig"/>
    <property type="match status" value="1"/>
</dbReference>
<dbReference type="GO" id="GO:0005524">
    <property type="term" value="F:ATP binding"/>
    <property type="evidence" value="ECO:0007669"/>
    <property type="project" value="UniProtKB-KW"/>
</dbReference>
<dbReference type="GO" id="GO:0030272">
    <property type="term" value="F:5-formyltetrahydrofolate cyclo-ligase activity"/>
    <property type="evidence" value="ECO:0007669"/>
    <property type="project" value="UniProtKB-EC"/>
</dbReference>
<evidence type="ECO:0000313" key="7">
    <source>
        <dbReference type="Proteomes" id="UP000006051"/>
    </source>
</evidence>
<dbReference type="GO" id="GO:0046872">
    <property type="term" value="F:metal ion binding"/>
    <property type="evidence" value="ECO:0007669"/>
    <property type="project" value="UniProtKB-KW"/>
</dbReference>
<proteinExistence type="inferred from homology"/>
<feature type="binding site" evidence="4">
    <location>
        <begin position="5"/>
        <end position="9"/>
    </location>
    <ligand>
        <name>ATP</name>
        <dbReference type="ChEBI" id="CHEBI:30616"/>
    </ligand>
</feature>
<dbReference type="SUPFAM" id="SSF100950">
    <property type="entry name" value="NagB/RpiA/CoA transferase-like"/>
    <property type="match status" value="1"/>
</dbReference>
<evidence type="ECO:0000256" key="1">
    <source>
        <dbReference type="ARBA" id="ARBA00010638"/>
    </source>
</evidence>
<dbReference type="RefSeq" id="WP_014790241.1">
    <property type="nucleotide sequence ID" value="NC_018016.1"/>
</dbReference>
<dbReference type="GO" id="GO:0009396">
    <property type="term" value="P:folic acid-containing compound biosynthetic process"/>
    <property type="evidence" value="ECO:0007669"/>
    <property type="project" value="TreeGrafter"/>
</dbReference>
<evidence type="ECO:0000256" key="2">
    <source>
        <dbReference type="ARBA" id="ARBA00022741"/>
    </source>
</evidence>
<dbReference type="InterPro" id="IPR002698">
    <property type="entry name" value="FTHF_cligase"/>
</dbReference>
<gene>
    <name evidence="6" type="ordered locus">Ornrh_0407</name>
</gene>
<keyword evidence="7" id="KW-1185">Reference proteome</keyword>
<dbReference type="EMBL" id="CP003283">
    <property type="protein sequence ID" value="AFL96614.1"/>
    <property type="molecule type" value="Genomic_DNA"/>
</dbReference>
<keyword evidence="3 4" id="KW-0067">ATP-binding</keyword>
<dbReference type="GeneID" id="97257160"/>
<keyword evidence="5" id="KW-0460">Magnesium</keyword>
<reference evidence="6 7" key="1">
    <citation type="submission" date="2012-06" db="EMBL/GenBank/DDBJ databases">
        <title>The complete genome of Ornithobacterium rhinotracheale DSM 15997.</title>
        <authorList>
            <consortium name="US DOE Joint Genome Institute (JGI-PGF)"/>
            <person name="Lucas S."/>
            <person name="Copeland A."/>
            <person name="Lapidus A."/>
            <person name="Goodwin L."/>
            <person name="Pitluck S."/>
            <person name="Peters L."/>
            <person name="Mikhailova N."/>
            <person name="Teshima H."/>
            <person name="Kyrpides N."/>
            <person name="Mavromatis K."/>
            <person name="Pagani I."/>
            <person name="Ivanova N."/>
            <person name="Ovchinnikova G."/>
            <person name="Zeytun A."/>
            <person name="Detter J.C."/>
            <person name="Han C."/>
            <person name="Land M."/>
            <person name="Hauser L."/>
            <person name="Markowitz V."/>
            <person name="Cheng J.-F."/>
            <person name="Hugenholtz P."/>
            <person name="Woyke T."/>
            <person name="Wu D."/>
            <person name="Lang E."/>
            <person name="Kopitz M."/>
            <person name="Brambilla E."/>
            <person name="Klenk H.-P."/>
            <person name="Eisen J.A."/>
        </authorList>
    </citation>
    <scope>NUCLEOTIDE SEQUENCE [LARGE SCALE GENOMIC DNA]</scope>
    <source>
        <strain evidence="7">ATCC 51463 / DSM 15997 / CCUG 23171 / LMG 9086</strain>
    </source>
</reference>
<organism evidence="6 7">
    <name type="scientific">Ornithobacterium rhinotracheale (strain ATCC 51463 / DSM 15997 / CCUG 23171 / CIP 104009 / LMG 9086)</name>
    <dbReference type="NCBI Taxonomy" id="867902"/>
    <lineage>
        <taxon>Bacteria</taxon>
        <taxon>Pseudomonadati</taxon>
        <taxon>Bacteroidota</taxon>
        <taxon>Flavobacteriia</taxon>
        <taxon>Flavobacteriales</taxon>
        <taxon>Weeksellaceae</taxon>
        <taxon>Ornithobacterium</taxon>
    </lineage>
</organism>
<dbReference type="GeneID" id="71568667"/>